<reference evidence="2" key="1">
    <citation type="submission" date="2023-07" db="EMBL/GenBank/DDBJ databases">
        <title>30 novel species of actinomycetes from the DSMZ collection.</title>
        <authorList>
            <person name="Nouioui I."/>
        </authorList>
    </citation>
    <scope>NUCLEOTIDE SEQUENCE [LARGE SCALE GENOMIC DNA]</scope>
    <source>
        <strain evidence="2">DSM 44918</strain>
    </source>
</reference>
<evidence type="ECO:0000313" key="2">
    <source>
        <dbReference type="Proteomes" id="UP001183420"/>
    </source>
</evidence>
<gene>
    <name evidence="1" type="ORF">RNC47_16305</name>
</gene>
<name>A0ABU2LQN2_9ACTN</name>
<sequence>MPLPWTDLLTNGEQLGRYFTTPPILDGAVLGSLHLDRDGPTLTLRFRLAGLPDRPDEAWVAAGCDGFEFQVRFLDVADVRVVGWPFGASVSVEVSRREPAHLRRIAVSAVGGDGQVLAFTSNASLTVGHLAATRSRDDTFWHVGRVDQIRLGDSLPDTTDHAYWGRL</sequence>
<dbReference type="Proteomes" id="UP001183420">
    <property type="component" value="Unassembled WGS sequence"/>
</dbReference>
<dbReference type="InterPro" id="IPR028957">
    <property type="entry name" value="Imm50"/>
</dbReference>
<comment type="caution">
    <text evidence="1">The sequence shown here is derived from an EMBL/GenBank/DDBJ whole genome shotgun (WGS) entry which is preliminary data.</text>
</comment>
<organism evidence="1 2">
    <name type="scientific">Streptomyces millisiae</name>
    <dbReference type="NCBI Taxonomy" id="3075542"/>
    <lineage>
        <taxon>Bacteria</taxon>
        <taxon>Bacillati</taxon>
        <taxon>Actinomycetota</taxon>
        <taxon>Actinomycetes</taxon>
        <taxon>Kitasatosporales</taxon>
        <taxon>Streptomycetaceae</taxon>
        <taxon>Streptomyces</taxon>
    </lineage>
</organism>
<dbReference type="RefSeq" id="WP_311599456.1">
    <property type="nucleotide sequence ID" value="NZ_JAVREM010000018.1"/>
</dbReference>
<protein>
    <submittedName>
        <fullName evidence="1">Imm50 family immunity protein</fullName>
    </submittedName>
</protein>
<keyword evidence="2" id="KW-1185">Reference proteome</keyword>
<accession>A0ABU2LQN2</accession>
<dbReference type="Pfam" id="PF15594">
    <property type="entry name" value="Imm50"/>
    <property type="match status" value="1"/>
</dbReference>
<proteinExistence type="predicted"/>
<dbReference type="EMBL" id="JAVREM010000018">
    <property type="protein sequence ID" value="MDT0319901.1"/>
    <property type="molecule type" value="Genomic_DNA"/>
</dbReference>
<evidence type="ECO:0000313" key="1">
    <source>
        <dbReference type="EMBL" id="MDT0319901.1"/>
    </source>
</evidence>